<dbReference type="RefSeq" id="WP_420162738.1">
    <property type="nucleotide sequence ID" value="NZ_JBDLNV010000001.1"/>
</dbReference>
<accession>A0ABW9FA24</accession>
<comment type="caution">
    <text evidence="2">The sequence shown here is derived from an EMBL/GenBank/DDBJ whole genome shotgun (WGS) entry which is preliminary data.</text>
</comment>
<keyword evidence="1" id="KW-1133">Transmembrane helix</keyword>
<organism evidence="2 3">
    <name type="scientific">Rhodococcus parequi</name>
    <dbReference type="NCBI Taxonomy" id="3137122"/>
    <lineage>
        <taxon>Bacteria</taxon>
        <taxon>Bacillati</taxon>
        <taxon>Actinomycetota</taxon>
        <taxon>Actinomycetes</taxon>
        <taxon>Mycobacteriales</taxon>
        <taxon>Nocardiaceae</taxon>
        <taxon>Rhodococcus</taxon>
    </lineage>
</organism>
<gene>
    <name evidence="2" type="ORF">ABEU20_000710</name>
</gene>
<feature type="transmembrane region" description="Helical" evidence="1">
    <location>
        <begin position="30"/>
        <end position="59"/>
    </location>
</feature>
<evidence type="ECO:0000256" key="1">
    <source>
        <dbReference type="SAM" id="Phobius"/>
    </source>
</evidence>
<keyword evidence="3" id="KW-1185">Reference proteome</keyword>
<protein>
    <recommendedName>
        <fullName evidence="4">Major facilitator superfamily (MFS) profile domain-containing protein</fullName>
    </recommendedName>
</protein>
<name>A0ABW9FA24_9NOCA</name>
<dbReference type="EMBL" id="JBDLNV010000001">
    <property type="protein sequence ID" value="MFM1722159.1"/>
    <property type="molecule type" value="Genomic_DNA"/>
</dbReference>
<evidence type="ECO:0000313" key="2">
    <source>
        <dbReference type="EMBL" id="MFM1722159.1"/>
    </source>
</evidence>
<evidence type="ECO:0008006" key="4">
    <source>
        <dbReference type="Google" id="ProtNLM"/>
    </source>
</evidence>
<evidence type="ECO:0000313" key="3">
    <source>
        <dbReference type="Proteomes" id="UP001629745"/>
    </source>
</evidence>
<reference evidence="2 3" key="1">
    <citation type="submission" date="2023-11" db="EMBL/GenBank/DDBJ databases">
        <authorList>
            <person name="Val-Calvo J."/>
            <person name="Scortti M."/>
            <person name="Vazquez-Boland J."/>
        </authorList>
    </citation>
    <scope>NUCLEOTIDE SEQUENCE [LARGE SCALE GENOMIC DNA]</scope>
    <source>
        <strain evidence="2 3">PAM 2766</strain>
    </source>
</reference>
<dbReference type="Proteomes" id="UP001629745">
    <property type="component" value="Unassembled WGS sequence"/>
</dbReference>
<proteinExistence type="predicted"/>
<keyword evidence="1" id="KW-0812">Transmembrane</keyword>
<sequence>MKQRTGTVLGFVLLISGALGAVGSIVLYPLVGALLGAFATVLTLLFVVSGVLGTILVGWSEQRPR</sequence>
<keyword evidence="1" id="KW-0472">Membrane</keyword>